<dbReference type="HOGENOM" id="CLU_133693_0_0_7"/>
<accession>C6BWA5</accession>
<sequence length="174" mass="18813">MVKFIHAGLMSAVMVVMMCGGAFAQGIFVPQGSAVVSSVYVWYNTAYNKDLSYLYLTNITNQSVQVKVSVYNHDGADISNFGTVYTGSSSASPTYVAAGGIFEIPPYSSRMYAVYGTQTAQTVIYGHANVEWSSSDPQLKKALMGVYRQIGQGSNTKHQGYFSHSILLNGGQPF</sequence>
<dbReference type="AlphaFoldDB" id="C6BWA5"/>
<feature type="signal peptide" evidence="1">
    <location>
        <begin position="1"/>
        <end position="24"/>
    </location>
</feature>
<keyword evidence="1" id="KW-0732">Signal</keyword>
<evidence type="ECO:0000256" key="1">
    <source>
        <dbReference type="SAM" id="SignalP"/>
    </source>
</evidence>
<reference evidence="2 3" key="1">
    <citation type="submission" date="2009-06" db="EMBL/GenBank/DDBJ databases">
        <title>Complete sequence of Desulfovibrio salexigens DSM 2638.</title>
        <authorList>
            <consortium name="US DOE Joint Genome Institute"/>
            <person name="Lucas S."/>
            <person name="Copeland A."/>
            <person name="Lapidus A."/>
            <person name="Glavina del Rio T."/>
            <person name="Tice H."/>
            <person name="Bruce D."/>
            <person name="Goodwin L."/>
            <person name="Pitluck S."/>
            <person name="Munk A.C."/>
            <person name="Brettin T."/>
            <person name="Detter J.C."/>
            <person name="Han C."/>
            <person name="Tapia R."/>
            <person name="Larimer F."/>
            <person name="Land M."/>
            <person name="Hauser L."/>
            <person name="Kyrpides N."/>
            <person name="Anderson I."/>
            <person name="Wall J.D."/>
            <person name="Arkin A.P."/>
            <person name="Dehal P."/>
            <person name="Chivian D."/>
            <person name="Giles B."/>
            <person name="Hazen T.C."/>
        </authorList>
    </citation>
    <scope>NUCLEOTIDE SEQUENCE [LARGE SCALE GENOMIC DNA]</scope>
    <source>
        <strain evidence="3">ATCC 14822 / DSM 2638 / NCIMB 8403 / VKM B-1763</strain>
    </source>
</reference>
<name>C6BWA5_MARSD</name>
<dbReference type="KEGG" id="dsa:Desal_0282"/>
<gene>
    <name evidence="2" type="ordered locus">Desal_0282</name>
</gene>
<feature type="chain" id="PRO_5002959840" evidence="1">
    <location>
        <begin position="25"/>
        <end position="174"/>
    </location>
</feature>
<protein>
    <submittedName>
        <fullName evidence="2">Uncharacterized protein</fullName>
    </submittedName>
</protein>
<organism evidence="2 3">
    <name type="scientific">Maridesulfovibrio salexigens (strain ATCC 14822 / DSM 2638 / NCIMB 8403 / VKM B-1763)</name>
    <name type="common">Desulfovibrio salexigens</name>
    <dbReference type="NCBI Taxonomy" id="526222"/>
    <lineage>
        <taxon>Bacteria</taxon>
        <taxon>Pseudomonadati</taxon>
        <taxon>Thermodesulfobacteriota</taxon>
        <taxon>Desulfovibrionia</taxon>
        <taxon>Desulfovibrionales</taxon>
        <taxon>Desulfovibrionaceae</taxon>
        <taxon>Maridesulfovibrio</taxon>
    </lineage>
</organism>
<proteinExistence type="predicted"/>
<dbReference type="eggNOG" id="ENOG5032GAC">
    <property type="taxonomic scope" value="Bacteria"/>
</dbReference>
<dbReference type="EMBL" id="CP001649">
    <property type="protein sequence ID" value="ACS78349.1"/>
    <property type="molecule type" value="Genomic_DNA"/>
</dbReference>
<evidence type="ECO:0000313" key="3">
    <source>
        <dbReference type="Proteomes" id="UP000002601"/>
    </source>
</evidence>
<dbReference type="Proteomes" id="UP000002601">
    <property type="component" value="Chromosome"/>
</dbReference>
<keyword evidence="3" id="KW-1185">Reference proteome</keyword>
<evidence type="ECO:0000313" key="2">
    <source>
        <dbReference type="EMBL" id="ACS78349.1"/>
    </source>
</evidence>